<evidence type="ECO:0000313" key="16">
    <source>
        <dbReference type="RefSeq" id="XP_004626239.1"/>
    </source>
</evidence>
<sequence>MRSFLWNILVTVIIAEFVIGNFANAFIALVNCTDWVKRKRISVVDRILTALAVSRIGLMWTLVTGWFLKVFHPTACTKVANITWIIWEINNHFNVWLATILTIFYFLKITNFSNFIFHYLKKRVNKVSLVIFWGALVFLPFSYMMTPVYETKNIKGYLENVTGKPELKGGIYLSRRILFMLVKFLPFLMSLTCSLLLISSLISHLKKMKLQGKGFQDLSTKVHVKVLLIVASFVFLFAIYSVSVITSSWYMHDLCLKPVYLFPLASEILYPSGHSCVLIWGNKKLKQAFILILCQAKCWLKGFETFIFIG</sequence>
<dbReference type="Pfam" id="PF05296">
    <property type="entry name" value="TAS2R"/>
    <property type="match status" value="1"/>
</dbReference>
<dbReference type="InParanoid" id="A0A6P3EUZ3"/>
<proteinExistence type="inferred from homology"/>
<evidence type="ECO:0000256" key="13">
    <source>
        <dbReference type="RuleBase" id="RU004424"/>
    </source>
</evidence>
<keyword evidence="7 13" id="KW-0297">G-protein coupled receptor</keyword>
<feature type="transmembrane region" description="Helical" evidence="14">
    <location>
        <begin position="95"/>
        <end position="117"/>
    </location>
</feature>
<keyword evidence="15" id="KW-1185">Reference proteome</keyword>
<evidence type="ECO:0000256" key="11">
    <source>
        <dbReference type="ARBA" id="ARBA00023224"/>
    </source>
</evidence>
<evidence type="ECO:0000256" key="9">
    <source>
        <dbReference type="ARBA" id="ARBA00023170"/>
    </source>
</evidence>
<dbReference type="GO" id="GO:0033038">
    <property type="term" value="F:bitter taste receptor activity"/>
    <property type="evidence" value="ECO:0007669"/>
    <property type="project" value="InterPro"/>
</dbReference>
<protein>
    <recommendedName>
        <fullName evidence="13">Taste receptor type 2</fullName>
    </recommendedName>
</protein>
<feature type="transmembrane region" description="Helical" evidence="14">
    <location>
        <begin position="184"/>
        <end position="205"/>
    </location>
</feature>
<evidence type="ECO:0000256" key="10">
    <source>
        <dbReference type="ARBA" id="ARBA00023180"/>
    </source>
</evidence>
<comment type="subcellular location">
    <subcellularLocation>
        <location evidence="1 13">Membrane</location>
        <topology evidence="1 13">Multi-pass membrane protein</topology>
    </subcellularLocation>
</comment>
<evidence type="ECO:0000256" key="3">
    <source>
        <dbReference type="ARBA" id="ARBA00022480"/>
    </source>
</evidence>
<dbReference type="GeneID" id="101578440"/>
<evidence type="ECO:0000256" key="6">
    <source>
        <dbReference type="ARBA" id="ARBA00022989"/>
    </source>
</evidence>
<keyword evidence="5 13" id="KW-0812">Transmembrane</keyword>
<reference evidence="16" key="1">
    <citation type="submission" date="2025-08" db="UniProtKB">
        <authorList>
            <consortium name="RefSeq"/>
        </authorList>
    </citation>
    <scope>IDENTIFICATION</scope>
</reference>
<evidence type="ECO:0000256" key="8">
    <source>
        <dbReference type="ARBA" id="ARBA00023136"/>
    </source>
</evidence>
<dbReference type="GO" id="GO:0004930">
    <property type="term" value="F:G protein-coupled receptor activity"/>
    <property type="evidence" value="ECO:0007669"/>
    <property type="project" value="UniProtKB-KW"/>
</dbReference>
<feature type="transmembrane region" description="Helical" evidence="14">
    <location>
        <begin position="226"/>
        <end position="247"/>
    </location>
</feature>
<comment type="similarity">
    <text evidence="2 12">Belongs to the G-protein coupled receptor T2R family.</text>
</comment>
<dbReference type="Proteomes" id="UP000515203">
    <property type="component" value="Unplaced"/>
</dbReference>
<name>A0A6P3EUZ3_OCTDE</name>
<keyword evidence="4 13" id="KW-0716">Sensory transduction</keyword>
<keyword evidence="3 13" id="KW-0919">Taste</keyword>
<evidence type="ECO:0000256" key="14">
    <source>
        <dbReference type="SAM" id="Phobius"/>
    </source>
</evidence>
<evidence type="ECO:0000256" key="1">
    <source>
        <dbReference type="ARBA" id="ARBA00004141"/>
    </source>
</evidence>
<keyword evidence="6 14" id="KW-1133">Transmembrane helix</keyword>
<feature type="transmembrane region" description="Helical" evidence="14">
    <location>
        <begin position="259"/>
        <end position="280"/>
    </location>
</feature>
<dbReference type="AlphaFoldDB" id="A0A6P3EUZ3"/>
<keyword evidence="8 13" id="KW-0472">Membrane</keyword>
<evidence type="ECO:0000256" key="12">
    <source>
        <dbReference type="RuleBase" id="RU004423"/>
    </source>
</evidence>
<feature type="transmembrane region" description="Helical" evidence="14">
    <location>
        <begin position="129"/>
        <end position="149"/>
    </location>
</feature>
<evidence type="ECO:0000256" key="5">
    <source>
        <dbReference type="ARBA" id="ARBA00022692"/>
    </source>
</evidence>
<evidence type="ECO:0000256" key="7">
    <source>
        <dbReference type="ARBA" id="ARBA00023040"/>
    </source>
</evidence>
<dbReference type="SUPFAM" id="SSF81321">
    <property type="entry name" value="Family A G protein-coupled receptor-like"/>
    <property type="match status" value="1"/>
</dbReference>
<evidence type="ECO:0000256" key="4">
    <source>
        <dbReference type="ARBA" id="ARBA00022606"/>
    </source>
</evidence>
<dbReference type="PANTHER" id="PTHR11394:SF27">
    <property type="entry name" value="TASTE RECEPTOR TYPE 2 MEMBER 20"/>
    <property type="match status" value="1"/>
</dbReference>
<dbReference type="InterPro" id="IPR007960">
    <property type="entry name" value="TAS2R"/>
</dbReference>
<keyword evidence="10" id="KW-0325">Glycoprotein</keyword>
<feature type="transmembrane region" description="Helical" evidence="14">
    <location>
        <begin position="43"/>
        <end position="63"/>
    </location>
</feature>
<dbReference type="PANTHER" id="PTHR11394">
    <property type="entry name" value="TASTE RECEPTOR TYPE 2"/>
    <property type="match status" value="1"/>
</dbReference>
<organism evidence="15 16">
    <name type="scientific">Octodon degus</name>
    <name type="common">Degu</name>
    <name type="synonym">Sciurus degus</name>
    <dbReference type="NCBI Taxonomy" id="10160"/>
    <lineage>
        <taxon>Eukaryota</taxon>
        <taxon>Metazoa</taxon>
        <taxon>Chordata</taxon>
        <taxon>Craniata</taxon>
        <taxon>Vertebrata</taxon>
        <taxon>Euteleostomi</taxon>
        <taxon>Mammalia</taxon>
        <taxon>Eutheria</taxon>
        <taxon>Euarchontoglires</taxon>
        <taxon>Glires</taxon>
        <taxon>Rodentia</taxon>
        <taxon>Hystricomorpha</taxon>
        <taxon>Octodontidae</taxon>
        <taxon>Octodon</taxon>
    </lineage>
</organism>
<dbReference type="RefSeq" id="XP_004626239.1">
    <property type="nucleotide sequence ID" value="XM_004626182.1"/>
</dbReference>
<dbReference type="FunFam" id="1.20.1070.10:FF:000042">
    <property type="entry name" value="Taste receptor type 2 member 7"/>
    <property type="match status" value="1"/>
</dbReference>
<evidence type="ECO:0000256" key="2">
    <source>
        <dbReference type="ARBA" id="ARBA00007376"/>
    </source>
</evidence>
<gene>
    <name evidence="16" type="primary">LOC101578440</name>
</gene>
<accession>A0A6P3EUZ3</accession>
<dbReference type="Gene3D" id="1.20.1070.10">
    <property type="entry name" value="Rhodopsin 7-helix transmembrane proteins"/>
    <property type="match status" value="1"/>
</dbReference>
<keyword evidence="11 13" id="KW-0807">Transducer</keyword>
<evidence type="ECO:0000313" key="15">
    <source>
        <dbReference type="Proteomes" id="UP000515203"/>
    </source>
</evidence>
<dbReference type="OrthoDB" id="8876749at2759"/>
<feature type="transmembrane region" description="Helical" evidence="14">
    <location>
        <begin position="6"/>
        <end position="31"/>
    </location>
</feature>
<keyword evidence="9 13" id="KW-0675">Receptor</keyword>
<dbReference type="GO" id="GO:0016020">
    <property type="term" value="C:membrane"/>
    <property type="evidence" value="ECO:0007669"/>
    <property type="project" value="UniProtKB-SubCell"/>
</dbReference>